<dbReference type="PANTHER" id="PTHR31566:SF0">
    <property type="entry name" value="CYTOCHROME C BIOGENESIS PROTEIN CCS1, CHLOROPLASTIC"/>
    <property type="match status" value="1"/>
</dbReference>
<feature type="domain" description="ResB-like" evidence="7">
    <location>
        <begin position="18"/>
        <end position="341"/>
    </location>
</feature>
<dbReference type="HOGENOM" id="CLU_034630_1_0_7"/>
<dbReference type="InterPro" id="IPR007816">
    <property type="entry name" value="ResB-like_domain"/>
</dbReference>
<sequence length="464" mass="52142">MRFVPKKTNPVRAFFSSVKLTIVLMILIALLAVGGTFLPQQQEAGDFLHRLPPAAAEWLLRLQLLDIYHSTVFYLLMSLLSLNLIVCSLNRFPSAWKKIRTPGFPVPEGLFPSAGVEQTFNVKEGKDTVVSRLESLARKRWGSVDRQETERGVFLFAQKGRFAHLGVYVVHVSILIIILGAVVGSLFGFEAYVTIDEGQAVQEVELKGGRGIRQLDFAVRCDKFTLEFHENGAPKTYRSDLSFLKDGKVIRQGALLVNHPLSFETIRFYQSSYGMSEDNKAHLSFSRNGVRQQPELVLTEGDVFELPGSQAKGTVLRVEENIMEMGPAVKLLISSPRGDVQFWVFRHIEEIKQMNPGLLNEMPLFNPALFKPYEFSLTRVEQKYSTGLQVVRDPGVPLVAGGGILLIAGLMMTFWMSHRRFWIWIFSDGEGASIHITGMSNRNPAAFEKEIRNLHAAVRKAMTI</sequence>
<name>Q2LYA6_SYNAS</name>
<keyword evidence="9" id="KW-1185">Reference proteome</keyword>
<evidence type="ECO:0000256" key="6">
    <source>
        <dbReference type="SAM" id="Phobius"/>
    </source>
</evidence>
<evidence type="ECO:0000256" key="3">
    <source>
        <dbReference type="ARBA" id="ARBA00022748"/>
    </source>
</evidence>
<dbReference type="GO" id="GO:0017004">
    <property type="term" value="P:cytochrome complex assembly"/>
    <property type="evidence" value="ECO:0007669"/>
    <property type="project" value="UniProtKB-KW"/>
</dbReference>
<evidence type="ECO:0000313" key="8">
    <source>
        <dbReference type="EMBL" id="ABC75970.1"/>
    </source>
</evidence>
<feature type="transmembrane region" description="Helical" evidence="6">
    <location>
        <begin position="165"/>
        <end position="189"/>
    </location>
</feature>
<keyword evidence="2 6" id="KW-0812">Transmembrane</keyword>
<dbReference type="InterPro" id="IPR023494">
    <property type="entry name" value="Cyt_c_bgen_Ccs1/CcsB/ResB"/>
</dbReference>
<accession>Q2LYA6</accession>
<evidence type="ECO:0000259" key="7">
    <source>
        <dbReference type="Pfam" id="PF05140"/>
    </source>
</evidence>
<dbReference type="AlphaFoldDB" id="Q2LYA6"/>
<dbReference type="STRING" id="56780.SYN_00149"/>
<dbReference type="InParanoid" id="Q2LYA6"/>
<proteinExistence type="predicted"/>
<evidence type="ECO:0000256" key="5">
    <source>
        <dbReference type="ARBA" id="ARBA00023136"/>
    </source>
</evidence>
<dbReference type="GO" id="GO:0016020">
    <property type="term" value="C:membrane"/>
    <property type="evidence" value="ECO:0007669"/>
    <property type="project" value="UniProtKB-SubCell"/>
</dbReference>
<evidence type="ECO:0000256" key="2">
    <source>
        <dbReference type="ARBA" id="ARBA00022692"/>
    </source>
</evidence>
<dbReference type="Proteomes" id="UP000001933">
    <property type="component" value="Chromosome"/>
</dbReference>
<reference evidence="8 9" key="1">
    <citation type="journal article" date="2007" name="Proc. Natl. Acad. Sci. U.S.A.">
        <title>The genome of Syntrophus aciditrophicus: life at the thermodynamic limit of microbial growth.</title>
        <authorList>
            <person name="McInerney M.J."/>
            <person name="Rohlin L."/>
            <person name="Mouttaki H."/>
            <person name="Kim U."/>
            <person name="Krupp R.S."/>
            <person name="Rios-Hernandez L."/>
            <person name="Sieber J."/>
            <person name="Struchtemeyer C.G."/>
            <person name="Bhattacharyya A."/>
            <person name="Campbell J.W."/>
            <person name="Gunsalus R.P."/>
        </authorList>
    </citation>
    <scope>NUCLEOTIDE SEQUENCE [LARGE SCALE GENOMIC DNA]</scope>
    <source>
        <strain evidence="8 9">SB</strain>
    </source>
</reference>
<keyword evidence="5 6" id="KW-0472">Membrane</keyword>
<evidence type="ECO:0000256" key="4">
    <source>
        <dbReference type="ARBA" id="ARBA00022989"/>
    </source>
</evidence>
<organism evidence="8 9">
    <name type="scientific">Syntrophus aciditrophicus (strain SB)</name>
    <dbReference type="NCBI Taxonomy" id="56780"/>
    <lineage>
        <taxon>Bacteria</taxon>
        <taxon>Pseudomonadati</taxon>
        <taxon>Thermodesulfobacteriota</taxon>
        <taxon>Syntrophia</taxon>
        <taxon>Syntrophales</taxon>
        <taxon>Syntrophaceae</taxon>
        <taxon>Syntrophus</taxon>
    </lineage>
</organism>
<keyword evidence="4 6" id="KW-1133">Transmembrane helix</keyword>
<feature type="domain" description="ResB-like" evidence="7">
    <location>
        <begin position="369"/>
        <end position="451"/>
    </location>
</feature>
<evidence type="ECO:0000256" key="1">
    <source>
        <dbReference type="ARBA" id="ARBA00004141"/>
    </source>
</evidence>
<gene>
    <name evidence="8" type="ORF">SYN_00149</name>
</gene>
<evidence type="ECO:0000313" key="9">
    <source>
        <dbReference type="Proteomes" id="UP000001933"/>
    </source>
</evidence>
<dbReference type="KEGG" id="sat:SYN_00149"/>
<keyword evidence="3" id="KW-0201">Cytochrome c-type biogenesis</keyword>
<dbReference type="Pfam" id="PF05140">
    <property type="entry name" value="ResB"/>
    <property type="match status" value="2"/>
</dbReference>
<feature type="transmembrane region" description="Helical" evidence="6">
    <location>
        <begin position="20"/>
        <end position="38"/>
    </location>
</feature>
<comment type="subcellular location">
    <subcellularLocation>
        <location evidence="1">Membrane</location>
        <topology evidence="1">Multi-pass membrane protein</topology>
    </subcellularLocation>
</comment>
<feature type="transmembrane region" description="Helical" evidence="6">
    <location>
        <begin position="395"/>
        <end position="416"/>
    </location>
</feature>
<dbReference type="EMBL" id="CP000252">
    <property type="protein sequence ID" value="ABC75970.1"/>
    <property type="molecule type" value="Genomic_DNA"/>
</dbReference>
<protein>
    <submittedName>
        <fullName evidence="8">Heme export protein</fullName>
    </submittedName>
</protein>
<feature type="transmembrane region" description="Helical" evidence="6">
    <location>
        <begin position="67"/>
        <end position="90"/>
    </location>
</feature>
<dbReference type="PANTHER" id="PTHR31566">
    <property type="entry name" value="CYTOCHROME C BIOGENESIS PROTEIN CCS1, CHLOROPLASTIC"/>
    <property type="match status" value="1"/>
</dbReference>
<dbReference type="eggNOG" id="COG1333">
    <property type="taxonomic scope" value="Bacteria"/>
</dbReference>